<dbReference type="NCBIfam" id="TIGR04509">
    <property type="entry name" value="mod_pep_NH_fam"/>
    <property type="match status" value="1"/>
</dbReference>
<dbReference type="AlphaFoldDB" id="A0A091B4A5"/>
<keyword evidence="3" id="KW-1185">Reference proteome</keyword>
<protein>
    <submittedName>
        <fullName evidence="2">Uncharacterized protein</fullName>
    </submittedName>
</protein>
<evidence type="ECO:0000256" key="1">
    <source>
        <dbReference type="SAM" id="MobiDB-lite"/>
    </source>
</evidence>
<accession>A0A091B4A5</accession>
<name>A0A091B4A5_9GAMM</name>
<dbReference type="EMBL" id="AVCK01000017">
    <property type="protein sequence ID" value="KFN46377.1"/>
    <property type="molecule type" value="Genomic_DNA"/>
</dbReference>
<dbReference type="PATRIC" id="fig|1384056.3.peg.1414"/>
<dbReference type="InterPro" id="IPR030976">
    <property type="entry name" value="Mod_pep_NH_fam"/>
</dbReference>
<dbReference type="Proteomes" id="UP000029393">
    <property type="component" value="Unassembled WGS sequence"/>
</dbReference>
<feature type="region of interest" description="Disordered" evidence="1">
    <location>
        <begin position="24"/>
        <end position="50"/>
    </location>
</feature>
<comment type="caution">
    <text evidence="2">The sequence shown here is derived from an EMBL/GenBank/DDBJ whole genome shotgun (WGS) entry which is preliminary data.</text>
</comment>
<organism evidence="2 3">
    <name type="scientific">Arenimonas metalli CF5-1</name>
    <dbReference type="NCBI Taxonomy" id="1384056"/>
    <lineage>
        <taxon>Bacteria</taxon>
        <taxon>Pseudomonadati</taxon>
        <taxon>Pseudomonadota</taxon>
        <taxon>Gammaproteobacteria</taxon>
        <taxon>Lysobacterales</taxon>
        <taxon>Lysobacteraceae</taxon>
        <taxon>Arenimonas</taxon>
    </lineage>
</organism>
<dbReference type="RefSeq" id="WP_034212162.1">
    <property type="nucleotide sequence ID" value="NZ_AVCK01000017.1"/>
</dbReference>
<evidence type="ECO:0000313" key="3">
    <source>
        <dbReference type="Proteomes" id="UP000029393"/>
    </source>
</evidence>
<sequence>MANNLSEKTVDALLDKLSSDDDFRARFQQNPREATRSLGTGDPAVDSLPETPMPALADKKALAGSRAKVKDALVTSAYPFQPIHLDMPER</sequence>
<gene>
    <name evidence="2" type="ORF">N787_10970</name>
</gene>
<reference evidence="2 3" key="1">
    <citation type="submission" date="2013-09" db="EMBL/GenBank/DDBJ databases">
        <title>Genome sequencing of Arenimonas metalli.</title>
        <authorList>
            <person name="Chen F."/>
            <person name="Wang G."/>
        </authorList>
    </citation>
    <scope>NUCLEOTIDE SEQUENCE [LARGE SCALE GENOMIC DNA]</scope>
    <source>
        <strain evidence="2 3">CF5-1</strain>
    </source>
</reference>
<proteinExistence type="predicted"/>
<evidence type="ECO:0000313" key="2">
    <source>
        <dbReference type="EMBL" id="KFN46377.1"/>
    </source>
</evidence>